<organism evidence="1 3">
    <name type="scientific">Phytophthora fragariae</name>
    <dbReference type="NCBI Taxonomy" id="53985"/>
    <lineage>
        <taxon>Eukaryota</taxon>
        <taxon>Sar</taxon>
        <taxon>Stramenopiles</taxon>
        <taxon>Oomycota</taxon>
        <taxon>Peronosporomycetes</taxon>
        <taxon>Peronosporales</taxon>
        <taxon>Peronosporaceae</taxon>
        <taxon>Phytophthora</taxon>
    </lineage>
</organism>
<keyword evidence="3" id="KW-1185">Reference proteome</keyword>
<dbReference type="AlphaFoldDB" id="A0A6A3VAP5"/>
<dbReference type="OrthoDB" id="123452at2759"/>
<gene>
    <name evidence="2" type="ORF">PF001_g30314</name>
    <name evidence="1" type="ORF">PF005_g30558</name>
</gene>
<dbReference type="Proteomes" id="UP000437068">
    <property type="component" value="Unassembled WGS sequence"/>
</dbReference>
<protein>
    <submittedName>
        <fullName evidence="1">Uncharacterized protein</fullName>
    </submittedName>
</protein>
<comment type="caution">
    <text evidence="1">The sequence shown here is derived from an EMBL/GenBank/DDBJ whole genome shotgun (WGS) entry which is preliminary data.</text>
</comment>
<dbReference type="EMBL" id="QXGB01005417">
    <property type="protein sequence ID" value="KAE9163156.1"/>
    <property type="molecule type" value="Genomic_DNA"/>
</dbReference>
<sequence length="127" mass="14472">MGMIRWFGLTEEVMPTLRQVQWLVRNFNKKELHRTDDYEDVLDQIGQLAYGPAVADTQPFSFGWERDSEGKPNVGNGSDENPFLVGLTTKCLLRNADRDPSSFVFHMDGTFKLNQVFGGCTVPFHDK</sequence>
<dbReference type="EMBL" id="QXGE01005690">
    <property type="protein sequence ID" value="KAE9266840.1"/>
    <property type="molecule type" value="Genomic_DNA"/>
</dbReference>
<evidence type="ECO:0000313" key="1">
    <source>
        <dbReference type="EMBL" id="KAE9163156.1"/>
    </source>
</evidence>
<proteinExistence type="predicted"/>
<evidence type="ECO:0000313" key="4">
    <source>
        <dbReference type="Proteomes" id="UP000437068"/>
    </source>
</evidence>
<evidence type="ECO:0000313" key="3">
    <source>
        <dbReference type="Proteomes" id="UP000433483"/>
    </source>
</evidence>
<reference evidence="3 4" key="1">
    <citation type="submission" date="2018-08" db="EMBL/GenBank/DDBJ databases">
        <title>Genomic investigation of the strawberry pathogen Phytophthora fragariae indicates pathogenicity is determined by transcriptional variation in three key races.</title>
        <authorList>
            <person name="Adams T.M."/>
            <person name="Armitage A.D."/>
            <person name="Sobczyk M.K."/>
            <person name="Bates H.J."/>
            <person name="Dunwell J.M."/>
            <person name="Nellist C.F."/>
            <person name="Harrison R.J."/>
        </authorList>
    </citation>
    <scope>NUCLEOTIDE SEQUENCE [LARGE SCALE GENOMIC DNA]</scope>
    <source>
        <strain evidence="2 4">A4</strain>
        <strain evidence="1 3">NOV-27</strain>
    </source>
</reference>
<accession>A0A6A3VAP5</accession>
<name>A0A6A3VAP5_9STRA</name>
<dbReference type="Proteomes" id="UP000433483">
    <property type="component" value="Unassembled WGS sequence"/>
</dbReference>
<evidence type="ECO:0000313" key="2">
    <source>
        <dbReference type="EMBL" id="KAE9266840.1"/>
    </source>
</evidence>